<name>A0A3V8VV71_SALET</name>
<evidence type="ECO:0000313" key="6">
    <source>
        <dbReference type="EMBL" id="HAE0805051.1"/>
    </source>
</evidence>
<organism evidence="6">
    <name type="scientific">Salmonella enterica subsp. enterica serovar Agama</name>
    <dbReference type="NCBI Taxonomy" id="399581"/>
    <lineage>
        <taxon>Bacteria</taxon>
        <taxon>Pseudomonadati</taxon>
        <taxon>Pseudomonadota</taxon>
        <taxon>Gammaproteobacteria</taxon>
        <taxon>Enterobacterales</taxon>
        <taxon>Enterobacteriaceae</taxon>
        <taxon>Salmonella</taxon>
    </lineage>
</organism>
<comment type="caution">
    <text evidence="6">The sequence shown here is derived from an EMBL/GenBank/DDBJ whole genome shotgun (WGS) entry which is preliminary data.</text>
</comment>
<dbReference type="InterPro" id="IPR052172">
    <property type="entry name" value="UxaA_altronate/galactarate_dh"/>
</dbReference>
<dbReference type="GO" id="GO:0016829">
    <property type="term" value="F:lyase activity"/>
    <property type="evidence" value="ECO:0007669"/>
    <property type="project" value="UniProtKB-KW"/>
</dbReference>
<feature type="domain" description="D-galactarate/Altronate dehydratase C-terminal" evidence="4">
    <location>
        <begin position="144"/>
        <end position="378"/>
    </location>
</feature>
<accession>A0A3V8VV71</accession>
<evidence type="ECO:0000256" key="1">
    <source>
        <dbReference type="ARBA" id="ARBA00010986"/>
    </source>
</evidence>
<reference evidence="6" key="3">
    <citation type="submission" date="2019-04" db="EMBL/GenBank/DDBJ databases">
        <authorList>
            <consortium name="NCBI Pathogen Detection Project"/>
        </authorList>
    </citation>
    <scope>NUCLEOTIDE SEQUENCE</scope>
    <source>
        <strain evidence="6">Salmonella enterica</strain>
    </source>
</reference>
<evidence type="ECO:0000259" key="4">
    <source>
        <dbReference type="Pfam" id="PF20629"/>
    </source>
</evidence>
<proteinExistence type="inferred from homology"/>
<dbReference type="InterPro" id="IPR007392">
    <property type="entry name" value="GD_AH_second"/>
</dbReference>
<protein>
    <submittedName>
        <fullName evidence="6">Altronate dehydratase</fullName>
    </submittedName>
</protein>
<gene>
    <name evidence="5" type="ORF">CC476_21785</name>
    <name evidence="6" type="ORF">G2903_22550</name>
</gene>
<evidence type="ECO:0000313" key="5">
    <source>
        <dbReference type="EMBL" id="EDH9502669.1"/>
    </source>
</evidence>
<dbReference type="EMBL" id="DAAQTM010000035">
    <property type="protein sequence ID" value="HAE0805051.1"/>
    <property type="molecule type" value="Genomic_DNA"/>
</dbReference>
<dbReference type="Pfam" id="PF20629">
    <property type="entry name" value="GD_AH_C"/>
    <property type="match status" value="1"/>
</dbReference>
<dbReference type="InterPro" id="IPR048332">
    <property type="entry name" value="GD_AH_C"/>
</dbReference>
<feature type="domain" description="D-galactarate/Altronate dehydratase second" evidence="3">
    <location>
        <begin position="6"/>
        <end position="133"/>
    </location>
</feature>
<dbReference type="AlphaFoldDB" id="A0A3V8VV71"/>
<evidence type="ECO:0000259" key="3">
    <source>
        <dbReference type="Pfam" id="PF04295"/>
    </source>
</evidence>
<comment type="similarity">
    <text evidence="1">Belongs to the UxaA family.</text>
</comment>
<dbReference type="Pfam" id="PF04295">
    <property type="entry name" value="GD_AH_second"/>
    <property type="match status" value="1"/>
</dbReference>
<keyword evidence="2" id="KW-0456">Lyase</keyword>
<dbReference type="GO" id="GO:0019698">
    <property type="term" value="P:D-galacturonate catabolic process"/>
    <property type="evidence" value="ECO:0007669"/>
    <property type="project" value="TreeGrafter"/>
</dbReference>
<dbReference type="PANTHER" id="PTHR30536">
    <property type="entry name" value="ALTRONATE/GALACTARATE DEHYDRATASE"/>
    <property type="match status" value="1"/>
</dbReference>
<sequence>MKTFKGYVRPDGQVGIRNHVVVMANAACSTGVVDQIAKKLPEVVPLLHTYGCNYVGERKRWKTVQNGILSNPNIYGAILIGVGCEDFDAREVAAELRQCNGKPIVALIVQNDGGGQAVITKAVEEARKMLADAAMQERQEVPLNKLVFGTECGGSDSLSGVTANPVIGYVSDWVVRNGGTSILSENAELIGTEDSLAERSVSKLVADKIYDLIYGEEIKLRKLLGEESSRTLAKGNIDGGLTTIQEKALGCVRKGGSAPIQDVIGYGEPVGDRKGLLIMDGPGNDPISLTGLFSAGAQVAIYSTGRGTPMAHPICPVIKLSSNTRTYEMVGGENGDMDLNAGEIITKGISLEEMGEKAIDYLIEVLNGMETKPEKYGYGGTFNVYTDSPVF</sequence>
<reference evidence="5" key="2">
    <citation type="submission" date="2018-07" db="EMBL/GenBank/DDBJ databases">
        <authorList>
            <person name="Ashton P.M."/>
            <person name="Dallman T."/>
            <person name="Nair S."/>
            <person name="De Pinna E."/>
            <person name="Peters T."/>
            <person name="Grant K."/>
        </authorList>
    </citation>
    <scope>NUCLEOTIDE SEQUENCE</scope>
    <source>
        <strain evidence="5">367228</strain>
    </source>
</reference>
<dbReference type="EMBL" id="AAMJIL010000032">
    <property type="protein sequence ID" value="EDH9502669.1"/>
    <property type="molecule type" value="Genomic_DNA"/>
</dbReference>
<dbReference type="PANTHER" id="PTHR30536:SF5">
    <property type="entry name" value="ALTRONATE DEHYDRATASE"/>
    <property type="match status" value="1"/>
</dbReference>
<reference evidence="6" key="1">
    <citation type="journal article" date="2018" name="Genome Biol.">
        <title>SKESA: strategic k-mer extension for scrupulous assemblies.</title>
        <authorList>
            <person name="Souvorov A."/>
            <person name="Agarwala R."/>
            <person name="Lipman D.J."/>
        </authorList>
    </citation>
    <scope>NUCLEOTIDE SEQUENCE</scope>
    <source>
        <strain evidence="6">Salmonella enterica</strain>
    </source>
</reference>
<evidence type="ECO:0000256" key="2">
    <source>
        <dbReference type="ARBA" id="ARBA00023239"/>
    </source>
</evidence>